<dbReference type="PROSITE" id="PS00501">
    <property type="entry name" value="SPASE_I_1"/>
    <property type="match status" value="1"/>
</dbReference>
<evidence type="ECO:0000313" key="11">
    <source>
        <dbReference type="EMBL" id="ALS36445.1"/>
    </source>
</evidence>
<protein>
    <recommendedName>
        <fullName evidence="4 8">Signal peptidase I</fullName>
        <ecNumber evidence="4 8">3.4.21.89</ecNumber>
    </recommendedName>
</protein>
<comment type="catalytic activity">
    <reaction evidence="1 8">
        <text>Cleavage of hydrophobic, N-terminal signal or leader sequences from secreted and periplasmic proteins.</text>
        <dbReference type="EC" id="3.4.21.89"/>
    </reaction>
</comment>
<dbReference type="PANTHER" id="PTHR43390:SF1">
    <property type="entry name" value="CHLOROPLAST PROCESSING PEPTIDASE"/>
    <property type="match status" value="1"/>
</dbReference>
<dbReference type="InterPro" id="IPR019533">
    <property type="entry name" value="Peptidase_S26"/>
</dbReference>
<dbReference type="PROSITE" id="PS00760">
    <property type="entry name" value="SPASE_I_2"/>
    <property type="match status" value="1"/>
</dbReference>
<dbReference type="CDD" id="cd06530">
    <property type="entry name" value="S26_SPase_I"/>
    <property type="match status" value="1"/>
</dbReference>
<evidence type="ECO:0000256" key="7">
    <source>
        <dbReference type="PIRSR" id="PIRSR600223-1"/>
    </source>
</evidence>
<dbReference type="InterPro" id="IPR019756">
    <property type="entry name" value="Pept_S26A_signal_pept_1_Ser-AS"/>
</dbReference>
<dbReference type="InterPro" id="IPR000223">
    <property type="entry name" value="Pept_S26A_signal_pept_1"/>
</dbReference>
<evidence type="ECO:0000256" key="6">
    <source>
        <dbReference type="ARBA" id="ARBA00022801"/>
    </source>
</evidence>
<comment type="subcellular location">
    <subcellularLocation>
        <location evidence="2">Cell membrane</location>
        <topology evidence="2">Single-pass type II membrane protein</topology>
    </subcellularLocation>
    <subcellularLocation>
        <location evidence="9">Membrane</location>
        <topology evidence="9">Single-pass type II membrane protein</topology>
    </subcellularLocation>
</comment>
<dbReference type="GO" id="GO:0009003">
    <property type="term" value="F:signal peptidase activity"/>
    <property type="evidence" value="ECO:0007669"/>
    <property type="project" value="UniProtKB-EC"/>
</dbReference>
<dbReference type="InterPro" id="IPR019758">
    <property type="entry name" value="Pept_S26A_signal_pept_1_CS"/>
</dbReference>
<organism evidence="11 12">
    <name type="scientific">Enterococcus rotai</name>
    <dbReference type="NCBI Taxonomy" id="118060"/>
    <lineage>
        <taxon>Bacteria</taxon>
        <taxon>Bacillati</taxon>
        <taxon>Bacillota</taxon>
        <taxon>Bacilli</taxon>
        <taxon>Lactobacillales</taxon>
        <taxon>Enterococcaceae</taxon>
        <taxon>Enterococcus</taxon>
    </lineage>
</organism>
<comment type="similarity">
    <text evidence="3 9">Belongs to the peptidase S26 family.</text>
</comment>
<evidence type="ECO:0000256" key="3">
    <source>
        <dbReference type="ARBA" id="ARBA00009370"/>
    </source>
</evidence>
<proteinExistence type="inferred from homology"/>
<dbReference type="EMBL" id="CP013655">
    <property type="protein sequence ID" value="ALS36445.1"/>
    <property type="molecule type" value="Genomic_DNA"/>
</dbReference>
<evidence type="ECO:0000313" key="12">
    <source>
        <dbReference type="Proteomes" id="UP000067523"/>
    </source>
</evidence>
<dbReference type="STRING" id="118060.ATZ35_04490"/>
<dbReference type="EC" id="3.4.21.89" evidence="4 8"/>
<reference evidence="12" key="1">
    <citation type="submission" date="2015-12" db="EMBL/GenBank/DDBJ databases">
        <authorList>
            <person name="Lauer A."/>
            <person name="Humrighouse B."/>
            <person name="Loparev V."/>
            <person name="Shewmaker P.L."/>
            <person name="Whitney A.M."/>
            <person name="McLaughlin R.W."/>
        </authorList>
    </citation>
    <scope>NUCLEOTIDE SEQUENCE [LARGE SCALE GENOMIC DNA]</scope>
    <source>
        <strain evidence="12">LMG 26678</strain>
    </source>
</reference>
<feature type="active site" evidence="7">
    <location>
        <position position="59"/>
    </location>
</feature>
<evidence type="ECO:0000256" key="9">
    <source>
        <dbReference type="RuleBase" id="RU362042"/>
    </source>
</evidence>
<dbReference type="InterPro" id="IPR036286">
    <property type="entry name" value="LexA/Signal_pep-like_sf"/>
</dbReference>
<dbReference type="NCBIfam" id="TIGR02227">
    <property type="entry name" value="sigpep_I_bact"/>
    <property type="match status" value="1"/>
</dbReference>
<keyword evidence="6 8" id="KW-0378">Hydrolase</keyword>
<dbReference type="KEGG" id="erx:ATZ35_04490"/>
<sequence length="209" mass="24001">MNKNERRMVKINVKKSRKKTFLSKRKVGSVLKNSCFLLIIFVGVLFLVKIKTHIVSGQSMLPTLHNKDRLFIVKNAEPKRYSIITFQPKNKKNESYVKRVLGLPGDRIWLDQNTVYLNYQMAENNPTPPNDENLSGKELPDGTLKVRVTWEVAAQLEGLSTIPKDQFFVLGDNRRHSADSRELGLVDKNAIEGVVTFRYYPLDRLGLIE</sequence>
<dbReference type="GO" id="GO:0004252">
    <property type="term" value="F:serine-type endopeptidase activity"/>
    <property type="evidence" value="ECO:0007669"/>
    <property type="project" value="InterPro"/>
</dbReference>
<evidence type="ECO:0000256" key="1">
    <source>
        <dbReference type="ARBA" id="ARBA00000677"/>
    </source>
</evidence>
<feature type="active site" evidence="7">
    <location>
        <position position="98"/>
    </location>
</feature>
<accession>A0A0U2XGJ4</accession>
<dbReference type="GO" id="GO:0005886">
    <property type="term" value="C:plasma membrane"/>
    <property type="evidence" value="ECO:0007669"/>
    <property type="project" value="UniProtKB-SubCell"/>
</dbReference>
<dbReference type="Proteomes" id="UP000067523">
    <property type="component" value="Chromosome"/>
</dbReference>
<dbReference type="SUPFAM" id="SSF51306">
    <property type="entry name" value="LexA/Signal peptidase"/>
    <property type="match status" value="1"/>
</dbReference>
<keyword evidence="5 8" id="KW-0645">Protease</keyword>
<dbReference type="GO" id="GO:0006465">
    <property type="term" value="P:signal peptide processing"/>
    <property type="evidence" value="ECO:0007669"/>
    <property type="project" value="InterPro"/>
</dbReference>
<dbReference type="PROSITE" id="PS00761">
    <property type="entry name" value="SPASE_I_3"/>
    <property type="match status" value="1"/>
</dbReference>
<evidence type="ECO:0000256" key="5">
    <source>
        <dbReference type="ARBA" id="ARBA00022670"/>
    </source>
</evidence>
<keyword evidence="12" id="KW-1185">Reference proteome</keyword>
<feature type="domain" description="Peptidase S26" evidence="10">
    <location>
        <begin position="34"/>
        <end position="200"/>
    </location>
</feature>
<gene>
    <name evidence="11" type="ORF">ATZ35_04490</name>
</gene>
<dbReference type="Gene3D" id="2.10.109.10">
    <property type="entry name" value="Umud Fragment, subunit A"/>
    <property type="match status" value="1"/>
</dbReference>
<dbReference type="AlphaFoldDB" id="A0A0U2XGJ4"/>
<evidence type="ECO:0000256" key="8">
    <source>
        <dbReference type="RuleBase" id="RU003993"/>
    </source>
</evidence>
<evidence type="ECO:0000256" key="2">
    <source>
        <dbReference type="ARBA" id="ARBA00004401"/>
    </source>
</evidence>
<name>A0A0U2XGJ4_9ENTE</name>
<dbReference type="PANTHER" id="PTHR43390">
    <property type="entry name" value="SIGNAL PEPTIDASE I"/>
    <property type="match status" value="1"/>
</dbReference>
<evidence type="ECO:0000259" key="10">
    <source>
        <dbReference type="Pfam" id="PF10502"/>
    </source>
</evidence>
<dbReference type="PRINTS" id="PR00727">
    <property type="entry name" value="LEADERPTASE"/>
</dbReference>
<dbReference type="Pfam" id="PF10502">
    <property type="entry name" value="Peptidase_S26"/>
    <property type="match status" value="1"/>
</dbReference>
<dbReference type="InterPro" id="IPR019757">
    <property type="entry name" value="Pept_S26A_signal_pept_1_Lys-AS"/>
</dbReference>
<evidence type="ECO:0000256" key="4">
    <source>
        <dbReference type="ARBA" id="ARBA00013208"/>
    </source>
</evidence>